<dbReference type="InterPro" id="IPR000073">
    <property type="entry name" value="AB_hydrolase_1"/>
</dbReference>
<sequence length="280" mass="29060">MFRHLKKSAVIALLATAASGGVAMAGQEPSSAQVSVGGRSVHVSCSGVRQKGKPVVLLMAGLGDGLERMAGLQEALSGSNRVCSYDRLGEGRSDQPDGPQTFGSAGAVLTKVIREVSGGRPVVLAGHSLGGLIAARYAPDHRREVAGVVLMDATSPTMIADLQRAVPENATGVGAELRAQSLAVFRGENPERLVIDDGPVRSAGNIPVEVVQHGQPYLAEVPEYGAALEQAWGRGQRAWLGLSCRAALGTAAGSGHYVYLDEPEVAVQAVQRVVAQASRR</sequence>
<evidence type="ECO:0000256" key="1">
    <source>
        <dbReference type="SAM" id="SignalP"/>
    </source>
</evidence>
<proteinExistence type="predicted"/>
<dbReference type="PANTHER" id="PTHR46438">
    <property type="entry name" value="ALPHA/BETA-HYDROLASES SUPERFAMILY PROTEIN"/>
    <property type="match status" value="1"/>
</dbReference>
<gene>
    <name evidence="3" type="ORF">SAMN05216188_10953</name>
</gene>
<feature type="signal peptide" evidence="1">
    <location>
        <begin position="1"/>
        <end position="25"/>
    </location>
</feature>
<name>A0A1H9MHF7_9PSEU</name>
<dbReference type="OrthoDB" id="7185741at2"/>
<accession>A0A1H9MHF7</accession>
<keyword evidence="3" id="KW-0378">Hydrolase</keyword>
<dbReference type="Proteomes" id="UP000199352">
    <property type="component" value="Unassembled WGS sequence"/>
</dbReference>
<evidence type="ECO:0000313" key="3">
    <source>
        <dbReference type="EMBL" id="SER22855.1"/>
    </source>
</evidence>
<dbReference type="Gene3D" id="3.40.50.1820">
    <property type="entry name" value="alpha/beta hydrolase"/>
    <property type="match status" value="1"/>
</dbReference>
<feature type="domain" description="AB hydrolase-1" evidence="2">
    <location>
        <begin position="54"/>
        <end position="164"/>
    </location>
</feature>
<dbReference type="STRING" id="402600.SAMN05216188_10953"/>
<evidence type="ECO:0000313" key="4">
    <source>
        <dbReference type="Proteomes" id="UP000199352"/>
    </source>
</evidence>
<evidence type="ECO:0000259" key="2">
    <source>
        <dbReference type="Pfam" id="PF00561"/>
    </source>
</evidence>
<dbReference type="InterPro" id="IPR029058">
    <property type="entry name" value="AB_hydrolase_fold"/>
</dbReference>
<dbReference type="SUPFAM" id="SSF53474">
    <property type="entry name" value="alpha/beta-Hydrolases"/>
    <property type="match status" value="1"/>
</dbReference>
<dbReference type="AlphaFoldDB" id="A0A1H9MHF7"/>
<dbReference type="EMBL" id="FOFR01000009">
    <property type="protein sequence ID" value="SER22855.1"/>
    <property type="molecule type" value="Genomic_DNA"/>
</dbReference>
<dbReference type="RefSeq" id="WP_089952838.1">
    <property type="nucleotide sequence ID" value="NZ_FOFR01000009.1"/>
</dbReference>
<keyword evidence="1" id="KW-0732">Signal</keyword>
<organism evidence="3 4">
    <name type="scientific">Lentzea xinjiangensis</name>
    <dbReference type="NCBI Taxonomy" id="402600"/>
    <lineage>
        <taxon>Bacteria</taxon>
        <taxon>Bacillati</taxon>
        <taxon>Actinomycetota</taxon>
        <taxon>Actinomycetes</taxon>
        <taxon>Pseudonocardiales</taxon>
        <taxon>Pseudonocardiaceae</taxon>
        <taxon>Lentzea</taxon>
    </lineage>
</organism>
<dbReference type="PANTHER" id="PTHR46438:SF11">
    <property type="entry name" value="LIPASE-RELATED"/>
    <property type="match status" value="1"/>
</dbReference>
<keyword evidence="4" id="KW-1185">Reference proteome</keyword>
<feature type="chain" id="PRO_5038947314" evidence="1">
    <location>
        <begin position="26"/>
        <end position="280"/>
    </location>
</feature>
<dbReference type="GO" id="GO:0016787">
    <property type="term" value="F:hydrolase activity"/>
    <property type="evidence" value="ECO:0007669"/>
    <property type="project" value="UniProtKB-KW"/>
</dbReference>
<dbReference type="Pfam" id="PF00561">
    <property type="entry name" value="Abhydrolase_1"/>
    <property type="match status" value="1"/>
</dbReference>
<reference evidence="4" key="1">
    <citation type="submission" date="2016-10" db="EMBL/GenBank/DDBJ databases">
        <authorList>
            <person name="Varghese N."/>
            <person name="Submissions S."/>
        </authorList>
    </citation>
    <scope>NUCLEOTIDE SEQUENCE [LARGE SCALE GENOMIC DNA]</scope>
    <source>
        <strain evidence="4">CGMCC 4.3525</strain>
    </source>
</reference>
<protein>
    <submittedName>
        <fullName evidence="3">Alpha/beta hydrolase family protein</fullName>
    </submittedName>
</protein>